<evidence type="ECO:0000256" key="2">
    <source>
        <dbReference type="ARBA" id="ARBA00022598"/>
    </source>
</evidence>
<name>A0A1N7IK11_9BACL</name>
<dbReference type="InterPro" id="IPR045851">
    <property type="entry name" value="AMP-bd_C_sf"/>
</dbReference>
<dbReference type="EMBL" id="FTOD01000001">
    <property type="protein sequence ID" value="SIS37419.1"/>
    <property type="molecule type" value="Genomic_DNA"/>
</dbReference>
<protein>
    <submittedName>
        <fullName evidence="5">Long-chain acyl-CoA synthetase</fullName>
    </submittedName>
</protein>
<dbReference type="GO" id="GO:0031956">
    <property type="term" value="F:medium-chain fatty acid-CoA ligase activity"/>
    <property type="evidence" value="ECO:0007669"/>
    <property type="project" value="TreeGrafter"/>
</dbReference>
<dbReference type="InterPro" id="IPR000873">
    <property type="entry name" value="AMP-dep_synth/lig_dom"/>
</dbReference>
<keyword evidence="6" id="KW-1185">Reference proteome</keyword>
<evidence type="ECO:0000259" key="4">
    <source>
        <dbReference type="Pfam" id="PF13193"/>
    </source>
</evidence>
<dbReference type="GO" id="GO:0006631">
    <property type="term" value="P:fatty acid metabolic process"/>
    <property type="evidence" value="ECO:0007669"/>
    <property type="project" value="TreeGrafter"/>
</dbReference>
<dbReference type="SUPFAM" id="SSF56801">
    <property type="entry name" value="Acetyl-CoA synthetase-like"/>
    <property type="match status" value="1"/>
</dbReference>
<feature type="domain" description="AMP-dependent synthetase/ligase" evidence="3">
    <location>
        <begin position="9"/>
        <end position="366"/>
    </location>
</feature>
<dbReference type="PANTHER" id="PTHR43201">
    <property type="entry name" value="ACYL-COA SYNTHETASE"/>
    <property type="match status" value="1"/>
</dbReference>
<dbReference type="Proteomes" id="UP000186795">
    <property type="component" value="Unassembled WGS sequence"/>
</dbReference>
<feature type="domain" description="AMP-binding enzyme C-terminal" evidence="4">
    <location>
        <begin position="416"/>
        <end position="490"/>
    </location>
</feature>
<dbReference type="Gene3D" id="3.40.50.12780">
    <property type="entry name" value="N-terminal domain of ligase-like"/>
    <property type="match status" value="1"/>
</dbReference>
<evidence type="ECO:0000313" key="6">
    <source>
        <dbReference type="Proteomes" id="UP000186795"/>
    </source>
</evidence>
<evidence type="ECO:0000256" key="1">
    <source>
        <dbReference type="ARBA" id="ARBA00006432"/>
    </source>
</evidence>
<evidence type="ECO:0000313" key="5">
    <source>
        <dbReference type="EMBL" id="SIS37419.1"/>
    </source>
</evidence>
<dbReference type="AlphaFoldDB" id="A0A1N7IK11"/>
<keyword evidence="2" id="KW-0436">Ligase</keyword>
<dbReference type="PANTHER" id="PTHR43201:SF5">
    <property type="entry name" value="MEDIUM-CHAIN ACYL-COA LIGASE ACSF2, MITOCHONDRIAL"/>
    <property type="match status" value="1"/>
</dbReference>
<dbReference type="InterPro" id="IPR020845">
    <property type="entry name" value="AMP-binding_CS"/>
</dbReference>
<evidence type="ECO:0000259" key="3">
    <source>
        <dbReference type="Pfam" id="PF00501"/>
    </source>
</evidence>
<accession>A0A1N7IK11</accession>
<dbReference type="InterPro" id="IPR025110">
    <property type="entry name" value="AMP-bd_C"/>
</dbReference>
<dbReference type="Pfam" id="PF00501">
    <property type="entry name" value="AMP-binding"/>
    <property type="match status" value="1"/>
</dbReference>
<dbReference type="Pfam" id="PF13193">
    <property type="entry name" value="AMP-binding_C"/>
    <property type="match status" value="1"/>
</dbReference>
<reference evidence="6" key="1">
    <citation type="submission" date="2017-01" db="EMBL/GenBank/DDBJ databases">
        <authorList>
            <person name="Varghese N."/>
            <person name="Submissions S."/>
        </authorList>
    </citation>
    <scope>NUCLEOTIDE SEQUENCE [LARGE SCALE GENOMIC DNA]</scope>
    <source>
        <strain evidence="6">DSM 45196</strain>
    </source>
</reference>
<dbReference type="Gene3D" id="3.30.300.30">
    <property type="match status" value="1"/>
</dbReference>
<dbReference type="NCBIfam" id="NF004837">
    <property type="entry name" value="PRK06187.1"/>
    <property type="match status" value="1"/>
</dbReference>
<dbReference type="InterPro" id="IPR042099">
    <property type="entry name" value="ANL_N_sf"/>
</dbReference>
<proteinExistence type="inferred from homology"/>
<sequence length="509" mass="57645">MAVIGNLLRDRARLSPDMEAIVSGNRRIRYREYNHMVNQLAHYLLESRIEKGDRIAILCKNQYPMPLIYLAAAKIGAITVPLNWRMKTDELRWILEDCRPRILFYDDDFKQILPLLHELDFLEQQIRVGDGETIHPFFEDLYSARPGGEPKVEVHEEDPALIIYTSGTTGRPKGVVNNHANIYAAGVANTNTLDLRYKDRFLFVTPLFHISGMMFMLAPIMRGFTLVLETQFHPLKIWELLQAEQITGMMSVPVILNYMMEGLKVQEVDVPSLRTILCGGSLVPAPLIRVMFELGYHVVQVYGATETSGAITYWMPDMGIETCNSVGPAIFHAEIKIIDPSTGEALPHGEIGEIICRSPVLFAGYWNRPQETEKVLKNGWYHTGDLGWMEENGFLHIVDRLKDVVITGGEKVFPAQVESVLQQLEGVAETAVVGVRHEVWGELARAYVVLKEEAVLSEEDLLAHARKHLADHNLHDVVFVKELPKNSMGKVLKFVLREHANQENHPAQI</sequence>
<organism evidence="5 6">
    <name type="scientific">Kroppenstedtia eburnea</name>
    <dbReference type="NCBI Taxonomy" id="714067"/>
    <lineage>
        <taxon>Bacteria</taxon>
        <taxon>Bacillati</taxon>
        <taxon>Bacillota</taxon>
        <taxon>Bacilli</taxon>
        <taxon>Bacillales</taxon>
        <taxon>Thermoactinomycetaceae</taxon>
        <taxon>Kroppenstedtia</taxon>
    </lineage>
</organism>
<gene>
    <name evidence="5" type="ORF">SAMN05421790_1011</name>
</gene>
<dbReference type="PROSITE" id="PS00455">
    <property type="entry name" value="AMP_BINDING"/>
    <property type="match status" value="1"/>
</dbReference>
<comment type="similarity">
    <text evidence="1">Belongs to the ATP-dependent AMP-binding enzyme family.</text>
</comment>
<dbReference type="RefSeq" id="WP_040387112.1">
    <property type="nucleotide sequence ID" value="NZ_CP048103.1"/>
</dbReference>